<evidence type="ECO:0000256" key="1">
    <source>
        <dbReference type="SAM" id="MobiDB-lite"/>
    </source>
</evidence>
<reference evidence="2" key="1">
    <citation type="journal article" date="2021" name="Proc. Natl. Acad. Sci. U.S.A.">
        <title>A Catalog of Tens of Thousands of Viruses from Human Metagenomes Reveals Hidden Associations with Chronic Diseases.</title>
        <authorList>
            <person name="Tisza M.J."/>
            <person name="Buck C.B."/>
        </authorList>
    </citation>
    <scope>NUCLEOTIDE SEQUENCE</scope>
    <source>
        <strain evidence="2">Ctcc24</strain>
    </source>
</reference>
<accession>A0A8S5Q1Y1</accession>
<sequence>MARPAKAAATRTGNMTKNEKNERVEQESRIRGEDNALAPPDYLTNKQKDLFNYIVEQLKASEILGNLDAFILAQAAISIDRLGYIEDSINKDSALLFDSKFMASKDKYTKDFFRCCNELSLSPQSRAKLANQFVQSKKDPLLEALADDDDD</sequence>
<name>A0A8S5Q1Y1_9CAUD</name>
<evidence type="ECO:0000313" key="2">
    <source>
        <dbReference type="EMBL" id="DAE12849.1"/>
    </source>
</evidence>
<feature type="region of interest" description="Disordered" evidence="1">
    <location>
        <begin position="1"/>
        <end position="38"/>
    </location>
</feature>
<organism evidence="2">
    <name type="scientific">Siphoviridae sp. ctcC24</name>
    <dbReference type="NCBI Taxonomy" id="2825570"/>
    <lineage>
        <taxon>Viruses</taxon>
        <taxon>Duplodnaviria</taxon>
        <taxon>Heunggongvirae</taxon>
        <taxon>Uroviricota</taxon>
        <taxon>Caudoviricetes</taxon>
    </lineage>
</organism>
<proteinExistence type="predicted"/>
<dbReference type="InterPro" id="IPR006448">
    <property type="entry name" value="Phage_term_ssu_P27"/>
</dbReference>
<feature type="compositionally biased region" description="Basic and acidic residues" evidence="1">
    <location>
        <begin position="17"/>
        <end position="34"/>
    </location>
</feature>
<dbReference type="EMBL" id="BK015559">
    <property type="protein sequence ID" value="DAE12849.1"/>
    <property type="molecule type" value="Genomic_DNA"/>
</dbReference>
<dbReference type="Pfam" id="PF05119">
    <property type="entry name" value="Terminase_4"/>
    <property type="match status" value="1"/>
</dbReference>
<protein>
    <submittedName>
        <fullName evidence="2">Terminase small subunit</fullName>
    </submittedName>
</protein>